<evidence type="ECO:0000313" key="3">
    <source>
        <dbReference type="Proteomes" id="UP000299084"/>
    </source>
</evidence>
<reference evidence="2 3" key="1">
    <citation type="journal article" date="2019" name="Mol. Ecol. Resour.">
        <title>Improving Illumina assemblies with Hi-C and long reads: an example with the North African dromedary.</title>
        <authorList>
            <person name="Elbers J.P."/>
            <person name="Rogers M.F."/>
            <person name="Perelman P.L."/>
            <person name="Proskuryakova A.A."/>
            <person name="Serdyukova N.A."/>
            <person name="Johnson W.E."/>
            <person name="Horin P."/>
            <person name="Corander J."/>
            <person name="Murphy D."/>
            <person name="Burger P.A."/>
        </authorList>
    </citation>
    <scope>NUCLEOTIDE SEQUENCE [LARGE SCALE GENOMIC DNA]</scope>
    <source>
        <strain evidence="2">Drom800</strain>
        <tissue evidence="2">Blood</tissue>
    </source>
</reference>
<gene>
    <name evidence="2" type="ORF">Cadr_000022358</name>
</gene>
<comment type="caution">
    <text evidence="2">The sequence shown here is derived from an EMBL/GenBank/DDBJ whole genome shotgun (WGS) entry which is preliminary data.</text>
</comment>
<organism evidence="2 3">
    <name type="scientific">Camelus dromedarius</name>
    <name type="common">Dromedary</name>
    <name type="synonym">Arabian camel</name>
    <dbReference type="NCBI Taxonomy" id="9838"/>
    <lineage>
        <taxon>Eukaryota</taxon>
        <taxon>Metazoa</taxon>
        <taxon>Chordata</taxon>
        <taxon>Craniata</taxon>
        <taxon>Vertebrata</taxon>
        <taxon>Euteleostomi</taxon>
        <taxon>Mammalia</taxon>
        <taxon>Eutheria</taxon>
        <taxon>Laurasiatheria</taxon>
        <taxon>Artiodactyla</taxon>
        <taxon>Tylopoda</taxon>
        <taxon>Camelidae</taxon>
        <taxon>Camelus</taxon>
    </lineage>
</organism>
<keyword evidence="3" id="KW-1185">Reference proteome</keyword>
<dbReference type="EMBL" id="JWIN03000020">
    <property type="protein sequence ID" value="KAB1261350.1"/>
    <property type="molecule type" value="Genomic_DNA"/>
</dbReference>
<dbReference type="AlphaFoldDB" id="A0A5N4CR77"/>
<evidence type="ECO:0000313" key="2">
    <source>
        <dbReference type="EMBL" id="KAB1261350.1"/>
    </source>
</evidence>
<evidence type="ECO:0000256" key="1">
    <source>
        <dbReference type="SAM" id="MobiDB-lite"/>
    </source>
</evidence>
<protein>
    <submittedName>
        <fullName evidence="2">Uncharacterized protein</fullName>
    </submittedName>
</protein>
<feature type="region of interest" description="Disordered" evidence="1">
    <location>
        <begin position="1"/>
        <end position="43"/>
    </location>
</feature>
<sequence length="209" mass="22794">MEAGAWQGSPLSLLPPPGVLRHRAGVSSHHTNEGPQERSCSSPPADNLLEFSIRFLQSASLKSEQCRGRGFQETEPKGQPQGFKCELETTKGKKDGSLYFFSYDVVGLATAPGLHKTVRHLDPGVCTPPGDKILGGIWDFLLSFLPPRYPTQAPNLCISLISVTFPQHTHTPPHLILCQAHMPPPSRGRAPLPTCWNVLGPTEGQFQDL</sequence>
<proteinExistence type="predicted"/>
<name>A0A5N4CR77_CAMDR</name>
<dbReference type="Proteomes" id="UP000299084">
    <property type="component" value="Unassembled WGS sequence"/>
</dbReference>
<accession>A0A5N4CR77</accession>